<organism evidence="2 3">
    <name type="scientific">Sunxiuqinia elliptica</name>
    <dbReference type="NCBI Taxonomy" id="655355"/>
    <lineage>
        <taxon>Bacteria</taxon>
        <taxon>Pseudomonadati</taxon>
        <taxon>Bacteroidota</taxon>
        <taxon>Bacteroidia</taxon>
        <taxon>Marinilabiliales</taxon>
        <taxon>Prolixibacteraceae</taxon>
        <taxon>Sunxiuqinia</taxon>
    </lineage>
</organism>
<accession>A0A4V3BX43</accession>
<dbReference type="Gene3D" id="1.10.10.10">
    <property type="entry name" value="Winged helix-like DNA-binding domain superfamily/Winged helix DNA-binding domain"/>
    <property type="match status" value="1"/>
</dbReference>
<gene>
    <name evidence="2" type="ORF">DET52_11138</name>
</gene>
<dbReference type="PANTHER" id="PTHR33169">
    <property type="entry name" value="PADR-FAMILY TRANSCRIPTIONAL REGULATOR"/>
    <property type="match status" value="1"/>
</dbReference>
<dbReference type="SUPFAM" id="SSF46785">
    <property type="entry name" value="Winged helix' DNA-binding domain"/>
    <property type="match status" value="1"/>
</dbReference>
<dbReference type="InterPro" id="IPR036390">
    <property type="entry name" value="WH_DNA-bd_sf"/>
</dbReference>
<dbReference type="Proteomes" id="UP000294848">
    <property type="component" value="Unassembled WGS sequence"/>
</dbReference>
<dbReference type="InterPro" id="IPR005149">
    <property type="entry name" value="Tscrpt_reg_PadR_N"/>
</dbReference>
<dbReference type="PANTHER" id="PTHR33169:SF14">
    <property type="entry name" value="TRANSCRIPTIONAL REGULATOR RV3488"/>
    <property type="match status" value="1"/>
</dbReference>
<evidence type="ECO:0000259" key="1">
    <source>
        <dbReference type="Pfam" id="PF03551"/>
    </source>
</evidence>
<proteinExistence type="predicted"/>
<evidence type="ECO:0000313" key="2">
    <source>
        <dbReference type="EMBL" id="TDN96668.1"/>
    </source>
</evidence>
<evidence type="ECO:0000313" key="3">
    <source>
        <dbReference type="Proteomes" id="UP000294848"/>
    </source>
</evidence>
<sequence length="119" mass="13901">MAEEIRDKMKSISKELVGASAVPIILSVLKNDDSYGYKIVQRVKELTNGEIAWKEASIYPVLKKLENAGMIKSYWKVEENKRPRKYYTILSEGEKQLKQNMHEWNLVYSVFNTLWKVDS</sequence>
<dbReference type="EMBL" id="SNWI01000011">
    <property type="protein sequence ID" value="TDN96668.1"/>
    <property type="molecule type" value="Genomic_DNA"/>
</dbReference>
<dbReference type="Pfam" id="PF03551">
    <property type="entry name" value="PadR"/>
    <property type="match status" value="1"/>
</dbReference>
<feature type="domain" description="Transcription regulator PadR N-terminal" evidence="1">
    <location>
        <begin position="25"/>
        <end position="98"/>
    </location>
</feature>
<dbReference type="InterPro" id="IPR036388">
    <property type="entry name" value="WH-like_DNA-bd_sf"/>
</dbReference>
<protein>
    <submittedName>
        <fullName evidence="2">PadR family transcriptional regulator</fullName>
    </submittedName>
</protein>
<reference evidence="2 3" key="1">
    <citation type="submission" date="2019-03" db="EMBL/GenBank/DDBJ databases">
        <title>Freshwater and sediment microbial communities from various areas in North America, analyzing microbe dynamics in response to fracking.</title>
        <authorList>
            <person name="Lamendella R."/>
        </authorList>
    </citation>
    <scope>NUCLEOTIDE SEQUENCE [LARGE SCALE GENOMIC DNA]</scope>
    <source>
        <strain evidence="2 3">114D</strain>
    </source>
</reference>
<dbReference type="AlphaFoldDB" id="A0A4V3BX43"/>
<dbReference type="InterPro" id="IPR052509">
    <property type="entry name" value="Metal_resp_DNA-bind_regulator"/>
</dbReference>
<comment type="caution">
    <text evidence="2">The sequence shown here is derived from an EMBL/GenBank/DDBJ whole genome shotgun (WGS) entry which is preliminary data.</text>
</comment>
<name>A0A4V3BX43_9BACT</name>